<dbReference type="InterPro" id="IPR006064">
    <property type="entry name" value="Glycosidase"/>
</dbReference>
<dbReference type="RefSeq" id="WP_333722766.1">
    <property type="nucleotide sequence ID" value="NZ_CP049220.1"/>
</dbReference>
<reference evidence="2" key="1">
    <citation type="submission" date="2020-02" db="EMBL/GenBank/DDBJ databases">
        <title>Unexpected conservation and global transmission of agrobacterial virulence plasmids.</title>
        <authorList>
            <person name="Weisberg A.J."/>
            <person name="Davis E.W. II"/>
            <person name="Tabima J.R."/>
            <person name="Belcher M.S."/>
            <person name="Miller M."/>
            <person name="Kuo C.-H."/>
            <person name="Loper J.E."/>
            <person name="Grunwald N.J."/>
            <person name="Putnam M.L."/>
            <person name="Chang J.H."/>
        </authorList>
    </citation>
    <scope>NUCLEOTIDE SEQUENCE</scope>
    <source>
        <strain evidence="2">Q15/94</strain>
        <plasmid evidence="2">pTiQ15_94</plasmid>
    </source>
</reference>
<evidence type="ECO:0000313" key="3">
    <source>
        <dbReference type="Proteomes" id="UP000663946"/>
    </source>
</evidence>
<geneLocation type="plasmid" evidence="2 3">
    <name>pTiQ15_94</name>
</geneLocation>
<dbReference type="AlphaFoldDB" id="A0AAJ4N912"/>
<dbReference type="Proteomes" id="UP000663946">
    <property type="component" value="Plasmid pTiQ15_94"/>
</dbReference>
<evidence type="ECO:0000313" key="2">
    <source>
        <dbReference type="EMBL" id="QTG17186.1"/>
    </source>
</evidence>
<name>A0AAJ4N912_AGRTU</name>
<organism evidence="2 3">
    <name type="scientific">Agrobacterium tumefaciens</name>
    <dbReference type="NCBI Taxonomy" id="358"/>
    <lineage>
        <taxon>Bacteria</taxon>
        <taxon>Pseudomonadati</taxon>
        <taxon>Pseudomonadota</taxon>
        <taxon>Alphaproteobacteria</taxon>
        <taxon>Hyphomicrobiales</taxon>
        <taxon>Rhizobiaceae</taxon>
        <taxon>Rhizobium/Agrobacterium group</taxon>
        <taxon>Agrobacterium</taxon>
        <taxon>Agrobacterium tumefaciens complex</taxon>
    </lineage>
</organism>
<feature type="domain" description="Cytokinin glycosidase" evidence="1">
    <location>
        <begin position="8"/>
        <end position="202"/>
    </location>
</feature>
<accession>A0AAJ4N912</accession>
<gene>
    <name evidence="2" type="ORF">G6M86_28295</name>
</gene>
<evidence type="ECO:0000259" key="1">
    <source>
        <dbReference type="Pfam" id="PF02027"/>
    </source>
</evidence>
<protein>
    <recommendedName>
        <fullName evidence="1">Cytokinin glycosidase domain-containing protein</fullName>
    </recommendedName>
</protein>
<dbReference type="EMBL" id="CP049220">
    <property type="protein sequence ID" value="QTG17186.1"/>
    <property type="molecule type" value="Genomic_DNA"/>
</dbReference>
<sequence length="241" mass="27936">MEPYFLPDRPRFPTKDIRNCSSKTEIRREIRLIKDEFRAFVKDELMPFQSSWVKCVERADSSTLHLRDITARVHLFPCVHRPTPDRLEHFKGKFLFDKSEIEIAYVYCSKKNADQILRYRQLGLEGTPVVATVIRPDLSAISLAEMVSFYNEAVSNFAVEEQDFKFFAAIVLSNRFEQKTAKFWTREGSTPLHYDVLMVGTTMFSESTPPANKKRCLSDEGRIVEIVDKHVVMQTSISRGQ</sequence>
<proteinExistence type="predicted"/>
<keyword evidence="2" id="KW-0614">Plasmid</keyword>
<dbReference type="Pfam" id="PF02027">
    <property type="entry name" value="RolB_RolC"/>
    <property type="match status" value="1"/>
</dbReference>